<dbReference type="GeneID" id="106121477"/>
<reference evidence="2" key="1">
    <citation type="submission" date="2025-08" db="UniProtKB">
        <authorList>
            <consortium name="RefSeq"/>
        </authorList>
    </citation>
    <scope>IDENTIFICATION</scope>
</reference>
<organism evidence="2">
    <name type="scientific">Papilio xuthus</name>
    <name type="common">Asian swallowtail butterfly</name>
    <dbReference type="NCBI Taxonomy" id="66420"/>
    <lineage>
        <taxon>Eukaryota</taxon>
        <taxon>Metazoa</taxon>
        <taxon>Ecdysozoa</taxon>
        <taxon>Arthropoda</taxon>
        <taxon>Hexapoda</taxon>
        <taxon>Insecta</taxon>
        <taxon>Pterygota</taxon>
        <taxon>Neoptera</taxon>
        <taxon>Endopterygota</taxon>
        <taxon>Lepidoptera</taxon>
        <taxon>Glossata</taxon>
        <taxon>Ditrysia</taxon>
        <taxon>Papilionoidea</taxon>
        <taxon>Papilionidae</taxon>
        <taxon>Papilioninae</taxon>
        <taxon>Papilio</taxon>
    </lineage>
</organism>
<proteinExistence type="predicted"/>
<evidence type="ECO:0000256" key="1">
    <source>
        <dbReference type="SAM" id="SignalP"/>
    </source>
</evidence>
<accession>A0AAJ6ZHL5</accession>
<sequence>MYQLSLSRTTQTTMFKLVVLCTLLAVAAAKPDLLFPTTYTTTLVEPAKTTISQQASSVIHPSPLFYSAAYPFAHYIKKRSPGFITPTTYIASAPLATTYSYSYPSSFVHTTPVLHSSPVFTTAHLIKKRSAALLTTPVLAHNTYFTGTPVATTYSASYTNEVPLVHTPLSYLTPAHFIKKRSAPLIASYFAPTTYTSSWYPGTYAAAAPLISTSYISTYPYGYSPFFFKK</sequence>
<feature type="signal peptide" evidence="1">
    <location>
        <begin position="1"/>
        <end position="29"/>
    </location>
</feature>
<dbReference type="AlphaFoldDB" id="A0AAJ6ZHL5"/>
<dbReference type="Proteomes" id="UP000694872">
    <property type="component" value="Unplaced"/>
</dbReference>
<name>A0AAJ6ZHL5_PAPXU</name>
<gene>
    <name evidence="2" type="primary">LOC106121477</name>
</gene>
<dbReference type="KEGG" id="pxu:106121477"/>
<evidence type="ECO:0000313" key="2">
    <source>
        <dbReference type="RefSeq" id="XP_013172619.1"/>
    </source>
</evidence>
<protein>
    <submittedName>
        <fullName evidence="2">Uncharacterized protein LOC106121477</fullName>
    </submittedName>
</protein>
<feature type="chain" id="PRO_5042498547" evidence="1">
    <location>
        <begin position="30"/>
        <end position="230"/>
    </location>
</feature>
<dbReference type="RefSeq" id="XP_013172619.1">
    <property type="nucleotide sequence ID" value="XM_013317165.1"/>
</dbReference>
<keyword evidence="1" id="KW-0732">Signal</keyword>